<evidence type="ECO:0000259" key="6">
    <source>
        <dbReference type="PROSITE" id="PS51362"/>
    </source>
</evidence>
<reference evidence="7 8" key="1">
    <citation type="journal article" date="2023" name="BMC Biol.">
        <title>The compact genome of the sponge Oopsacas minuta (Hexactinellida) is lacking key metazoan core genes.</title>
        <authorList>
            <person name="Santini S."/>
            <person name="Schenkelaars Q."/>
            <person name="Jourda C."/>
            <person name="Duchesne M."/>
            <person name="Belahbib H."/>
            <person name="Rocher C."/>
            <person name="Selva M."/>
            <person name="Riesgo A."/>
            <person name="Vervoort M."/>
            <person name="Leys S.P."/>
            <person name="Kodjabachian L."/>
            <person name="Le Bivic A."/>
            <person name="Borchiellini C."/>
            <person name="Claverie J.M."/>
            <person name="Renard E."/>
        </authorList>
    </citation>
    <scope>NUCLEOTIDE SEQUENCE [LARGE SCALE GENOMIC DNA]</scope>
    <source>
        <strain evidence="7">SPO-2</strain>
    </source>
</reference>
<sequence length="381" mass="44448">MKVFLRIGYYILFIFAVFFTLSFQAPLHRSLSPHIEKDVSTNIDNNNVNSRMNSVSQIASYIPPFLHNFYNQLSANDQLFATEPSMQVYKGFFDEISTDTQHTITFPSLYSDMFFNFTFERAELRVWYKCSDISEIQTSLYIEISSNQLPFKHRTQITCQMIDENNQQTQHGWSVFDITELMKTLQTTEQNALKNQLTFSIETSSRLVKITKQIFSSKYSPSHLPLLALYNDHVMKHVEPRDVSMRYLPYTDETVEENDVESKVREVRASSSCSRVSQSMKVEEFLKIMRTNDYNFVYPTTFDFGYCKGYCPFKLINHHNGTTHAQIMNNIAQRHHKPRYAKCVPASYKNLYILLSNIVDEIPITSIRGYRDTIVGYCGCR</sequence>
<protein>
    <submittedName>
        <fullName evidence="7">BMPLc</fullName>
    </submittedName>
</protein>
<evidence type="ECO:0000256" key="2">
    <source>
        <dbReference type="ARBA" id="ARBA00006656"/>
    </source>
</evidence>
<dbReference type="InterPro" id="IPR001839">
    <property type="entry name" value="TGF-b_C"/>
</dbReference>
<dbReference type="SMART" id="SM00204">
    <property type="entry name" value="TGFB"/>
    <property type="match status" value="1"/>
</dbReference>
<feature type="domain" description="TGF-beta family profile" evidence="6">
    <location>
        <begin position="265"/>
        <end position="381"/>
    </location>
</feature>
<dbReference type="CDD" id="cd13756">
    <property type="entry name" value="TGF_beta_BMPs_GDFs"/>
    <property type="match status" value="1"/>
</dbReference>
<keyword evidence="3" id="KW-0964">Secreted</keyword>
<dbReference type="InterPro" id="IPR015615">
    <property type="entry name" value="TGF-beta-rel"/>
</dbReference>
<keyword evidence="8" id="KW-1185">Reference proteome</keyword>
<feature type="transmembrane region" description="Helical" evidence="5">
    <location>
        <begin position="7"/>
        <end position="27"/>
    </location>
</feature>
<dbReference type="Proteomes" id="UP001165289">
    <property type="component" value="Unassembled WGS sequence"/>
</dbReference>
<evidence type="ECO:0000256" key="3">
    <source>
        <dbReference type="ARBA" id="ARBA00022525"/>
    </source>
</evidence>
<evidence type="ECO:0000313" key="8">
    <source>
        <dbReference type="Proteomes" id="UP001165289"/>
    </source>
</evidence>
<dbReference type="InterPro" id="IPR029034">
    <property type="entry name" value="Cystine-knot_cytokine"/>
</dbReference>
<gene>
    <name evidence="7" type="ORF">LOD99_13456</name>
</gene>
<dbReference type="GO" id="GO:0005615">
    <property type="term" value="C:extracellular space"/>
    <property type="evidence" value="ECO:0007669"/>
    <property type="project" value="TreeGrafter"/>
</dbReference>
<dbReference type="EMBL" id="JAKMXF010000011">
    <property type="protein sequence ID" value="KAI6661583.1"/>
    <property type="molecule type" value="Genomic_DNA"/>
</dbReference>
<dbReference type="PANTHER" id="PTHR11848">
    <property type="entry name" value="TGF-BETA FAMILY"/>
    <property type="match status" value="1"/>
</dbReference>
<dbReference type="Gene3D" id="2.10.90.10">
    <property type="entry name" value="Cystine-knot cytokines"/>
    <property type="match status" value="1"/>
</dbReference>
<evidence type="ECO:0000313" key="7">
    <source>
        <dbReference type="EMBL" id="KAI6661583.1"/>
    </source>
</evidence>
<dbReference type="SUPFAM" id="SSF57501">
    <property type="entry name" value="Cystine-knot cytokines"/>
    <property type="match status" value="1"/>
</dbReference>
<dbReference type="GO" id="GO:0008083">
    <property type="term" value="F:growth factor activity"/>
    <property type="evidence" value="ECO:0007669"/>
    <property type="project" value="UniProtKB-KW"/>
</dbReference>
<organism evidence="7 8">
    <name type="scientific">Oopsacas minuta</name>
    <dbReference type="NCBI Taxonomy" id="111878"/>
    <lineage>
        <taxon>Eukaryota</taxon>
        <taxon>Metazoa</taxon>
        <taxon>Porifera</taxon>
        <taxon>Hexactinellida</taxon>
        <taxon>Hexasterophora</taxon>
        <taxon>Lyssacinosida</taxon>
        <taxon>Leucopsacidae</taxon>
        <taxon>Oopsacas</taxon>
    </lineage>
</organism>
<comment type="similarity">
    <text evidence="2 4">Belongs to the TGF-beta family.</text>
</comment>
<dbReference type="GO" id="GO:0005125">
    <property type="term" value="F:cytokine activity"/>
    <property type="evidence" value="ECO:0007669"/>
    <property type="project" value="TreeGrafter"/>
</dbReference>
<comment type="subcellular location">
    <subcellularLocation>
        <location evidence="1">Secreted</location>
    </subcellularLocation>
</comment>
<evidence type="ECO:0000256" key="4">
    <source>
        <dbReference type="RuleBase" id="RU000354"/>
    </source>
</evidence>
<dbReference type="PROSITE" id="PS51362">
    <property type="entry name" value="TGF_BETA_2"/>
    <property type="match status" value="1"/>
</dbReference>
<accession>A0AAV7KL51</accession>
<dbReference type="Pfam" id="PF00019">
    <property type="entry name" value="TGF_beta"/>
    <property type="match status" value="1"/>
</dbReference>
<proteinExistence type="inferred from homology"/>
<keyword evidence="5" id="KW-0472">Membrane</keyword>
<comment type="caution">
    <text evidence="7">The sequence shown here is derived from an EMBL/GenBank/DDBJ whole genome shotgun (WGS) entry which is preliminary data.</text>
</comment>
<evidence type="ECO:0000256" key="1">
    <source>
        <dbReference type="ARBA" id="ARBA00004613"/>
    </source>
</evidence>
<name>A0AAV7KL51_9METZ</name>
<keyword evidence="5" id="KW-0812">Transmembrane</keyword>
<dbReference type="AlphaFoldDB" id="A0AAV7KL51"/>
<keyword evidence="5" id="KW-1133">Transmembrane helix</keyword>
<keyword evidence="4" id="KW-0339">Growth factor</keyword>
<evidence type="ECO:0000256" key="5">
    <source>
        <dbReference type="SAM" id="Phobius"/>
    </source>
</evidence>